<dbReference type="Proteomes" id="UP000290289">
    <property type="component" value="Chromosome 11"/>
</dbReference>
<dbReference type="EMBL" id="RDQH01000337">
    <property type="protein sequence ID" value="RXH82857.1"/>
    <property type="molecule type" value="Genomic_DNA"/>
</dbReference>
<keyword evidence="2" id="KW-1185">Reference proteome</keyword>
<reference evidence="1 2" key="1">
    <citation type="submission" date="2018-10" db="EMBL/GenBank/DDBJ databases">
        <title>A high-quality apple genome assembly.</title>
        <authorList>
            <person name="Hu J."/>
        </authorList>
    </citation>
    <scope>NUCLEOTIDE SEQUENCE [LARGE SCALE GENOMIC DNA]</scope>
    <source>
        <strain evidence="2">cv. HFTH1</strain>
        <tissue evidence="1">Young leaf</tissue>
    </source>
</reference>
<sequence>MEPLTTVPRLIYKWKVVVRTPELRLYALSDKAVGGGTKWEHIRFKVKSIESDHRWEGKKVKIVDAWRGKYSGEEKMETAK</sequence>
<proteinExistence type="predicted"/>
<gene>
    <name evidence="1" type="ORF">DVH24_003355</name>
</gene>
<evidence type="ECO:0000313" key="1">
    <source>
        <dbReference type="EMBL" id="RXH82857.1"/>
    </source>
</evidence>
<accession>A0A498ILB3</accession>
<dbReference type="AlphaFoldDB" id="A0A498ILB3"/>
<organism evidence="1 2">
    <name type="scientific">Malus domestica</name>
    <name type="common">Apple</name>
    <name type="synonym">Pyrus malus</name>
    <dbReference type="NCBI Taxonomy" id="3750"/>
    <lineage>
        <taxon>Eukaryota</taxon>
        <taxon>Viridiplantae</taxon>
        <taxon>Streptophyta</taxon>
        <taxon>Embryophyta</taxon>
        <taxon>Tracheophyta</taxon>
        <taxon>Spermatophyta</taxon>
        <taxon>Magnoliopsida</taxon>
        <taxon>eudicotyledons</taxon>
        <taxon>Gunneridae</taxon>
        <taxon>Pentapetalae</taxon>
        <taxon>rosids</taxon>
        <taxon>fabids</taxon>
        <taxon>Rosales</taxon>
        <taxon>Rosaceae</taxon>
        <taxon>Amygdaloideae</taxon>
        <taxon>Maleae</taxon>
        <taxon>Malus</taxon>
    </lineage>
</organism>
<name>A0A498ILB3_MALDO</name>
<protein>
    <submittedName>
        <fullName evidence="1">Uncharacterized protein</fullName>
    </submittedName>
</protein>
<comment type="caution">
    <text evidence="1">The sequence shown here is derived from an EMBL/GenBank/DDBJ whole genome shotgun (WGS) entry which is preliminary data.</text>
</comment>
<evidence type="ECO:0000313" key="2">
    <source>
        <dbReference type="Proteomes" id="UP000290289"/>
    </source>
</evidence>